<keyword evidence="5" id="KW-0131">Cell cycle</keyword>
<evidence type="ECO:0000313" key="7">
    <source>
        <dbReference type="EMBL" id="KAG5680890.1"/>
    </source>
</evidence>
<name>A0A9J6CFG5_POLVA</name>
<dbReference type="InterPro" id="IPR003175">
    <property type="entry name" value="CDI_dom"/>
</dbReference>
<evidence type="ECO:0000259" key="6">
    <source>
        <dbReference type="Pfam" id="PF02234"/>
    </source>
</evidence>
<dbReference type="Pfam" id="PF02234">
    <property type="entry name" value="CDI"/>
    <property type="match status" value="1"/>
</dbReference>
<dbReference type="GO" id="GO:0004861">
    <property type="term" value="F:cyclin-dependent protein serine/threonine kinase inhibitor activity"/>
    <property type="evidence" value="ECO:0007669"/>
    <property type="project" value="InterPro"/>
</dbReference>
<evidence type="ECO:0000256" key="1">
    <source>
        <dbReference type="ARBA" id="ARBA00004123"/>
    </source>
</evidence>
<comment type="similarity">
    <text evidence="2">Belongs to the CDI family.</text>
</comment>
<dbReference type="Gene3D" id="4.10.365.10">
    <property type="entry name" value="p27"/>
    <property type="match status" value="1"/>
</dbReference>
<dbReference type="GO" id="GO:0005634">
    <property type="term" value="C:nucleus"/>
    <property type="evidence" value="ECO:0007669"/>
    <property type="project" value="UniProtKB-SubCell"/>
</dbReference>
<evidence type="ECO:0000313" key="8">
    <source>
        <dbReference type="Proteomes" id="UP001107558"/>
    </source>
</evidence>
<dbReference type="PANTHER" id="PTHR10265">
    <property type="entry name" value="CYCLIN-DEPENDENT KINASE INHIBITOR 1"/>
    <property type="match status" value="1"/>
</dbReference>
<dbReference type="OrthoDB" id="6373236at2759"/>
<dbReference type="Proteomes" id="UP001107558">
    <property type="component" value="Chromosome 1"/>
</dbReference>
<sequence>MTRGLSCTLLTRVSQVASPRKSAKMRLERVQKINKVSRSLFGPVIKSEFRSYAQMEMTKYQLQAANKWSFDFTNESPISSESSQYKWDTVKLPDVPKFYHHIVNPNKLQASSSESQLFDECENICPFSHNINASIKSRQKIVISSTTNSNRNVCMSQTKITDYLKIRKRRLSTTSAVCLKKARAEL</sequence>
<evidence type="ECO:0000256" key="2">
    <source>
        <dbReference type="ARBA" id="ARBA00006726"/>
    </source>
</evidence>
<gene>
    <name evidence="7" type="ORF">PVAND_010369</name>
</gene>
<comment type="caution">
    <text evidence="7">The sequence shown here is derived from an EMBL/GenBank/DDBJ whole genome shotgun (WGS) entry which is preliminary data.</text>
</comment>
<dbReference type="InterPro" id="IPR044898">
    <property type="entry name" value="CDI_dom_sf"/>
</dbReference>
<organism evidence="7 8">
    <name type="scientific">Polypedilum vanderplanki</name>
    <name type="common">Sleeping chironomid midge</name>
    <dbReference type="NCBI Taxonomy" id="319348"/>
    <lineage>
        <taxon>Eukaryota</taxon>
        <taxon>Metazoa</taxon>
        <taxon>Ecdysozoa</taxon>
        <taxon>Arthropoda</taxon>
        <taxon>Hexapoda</taxon>
        <taxon>Insecta</taxon>
        <taxon>Pterygota</taxon>
        <taxon>Neoptera</taxon>
        <taxon>Endopterygota</taxon>
        <taxon>Diptera</taxon>
        <taxon>Nematocera</taxon>
        <taxon>Chironomoidea</taxon>
        <taxon>Chironomidae</taxon>
        <taxon>Chironominae</taxon>
        <taxon>Polypedilum</taxon>
        <taxon>Polypedilum</taxon>
    </lineage>
</organism>
<keyword evidence="8" id="KW-1185">Reference proteome</keyword>
<evidence type="ECO:0000256" key="3">
    <source>
        <dbReference type="ARBA" id="ARBA00023013"/>
    </source>
</evidence>
<keyword evidence="4" id="KW-0539">Nucleus</keyword>
<dbReference type="AlphaFoldDB" id="A0A9J6CFG5"/>
<keyword evidence="3" id="KW-0649">Protein kinase inhibitor</keyword>
<feature type="domain" description="Cyclin-dependent kinase inhibitor" evidence="6">
    <location>
        <begin position="39"/>
        <end position="90"/>
    </location>
</feature>
<dbReference type="EMBL" id="JADBJN010000001">
    <property type="protein sequence ID" value="KAG5680890.1"/>
    <property type="molecule type" value="Genomic_DNA"/>
</dbReference>
<comment type="subcellular location">
    <subcellularLocation>
        <location evidence="1">Nucleus</location>
    </subcellularLocation>
</comment>
<protein>
    <recommendedName>
        <fullName evidence="6">Cyclin-dependent kinase inhibitor domain-containing protein</fullName>
    </recommendedName>
</protein>
<proteinExistence type="inferred from homology"/>
<evidence type="ECO:0000256" key="4">
    <source>
        <dbReference type="ARBA" id="ARBA00023242"/>
    </source>
</evidence>
<dbReference type="PANTHER" id="PTHR10265:SF45">
    <property type="entry name" value="DACAPO"/>
    <property type="match status" value="1"/>
</dbReference>
<evidence type="ECO:0000256" key="5">
    <source>
        <dbReference type="ARBA" id="ARBA00023306"/>
    </source>
</evidence>
<accession>A0A9J6CFG5</accession>
<reference evidence="7" key="1">
    <citation type="submission" date="2021-03" db="EMBL/GenBank/DDBJ databases">
        <title>Chromosome level genome of the anhydrobiotic midge Polypedilum vanderplanki.</title>
        <authorList>
            <person name="Yoshida Y."/>
            <person name="Kikawada T."/>
            <person name="Gusev O."/>
        </authorList>
    </citation>
    <scope>NUCLEOTIDE SEQUENCE</scope>
    <source>
        <strain evidence="7">NIAS01</strain>
        <tissue evidence="7">Whole body or cell culture</tissue>
    </source>
</reference>
<dbReference type="GO" id="GO:0051726">
    <property type="term" value="P:regulation of cell cycle"/>
    <property type="evidence" value="ECO:0007669"/>
    <property type="project" value="InterPro"/>
</dbReference>